<comment type="similarity">
    <text evidence="2">Belongs to the polysaccharide synthase family.</text>
</comment>
<dbReference type="EMBL" id="FNYC01000008">
    <property type="protein sequence ID" value="SEJ45845.1"/>
    <property type="molecule type" value="Genomic_DNA"/>
</dbReference>
<evidence type="ECO:0000313" key="8">
    <source>
        <dbReference type="EMBL" id="SEJ45845.1"/>
    </source>
</evidence>
<feature type="transmembrane region" description="Helical" evidence="7">
    <location>
        <begin position="98"/>
        <end position="124"/>
    </location>
</feature>
<keyword evidence="4 7" id="KW-0812">Transmembrane</keyword>
<feature type="transmembrane region" description="Helical" evidence="7">
    <location>
        <begin position="62"/>
        <end position="86"/>
    </location>
</feature>
<sequence>MSDTDISAHHRLFETEHLQRDLRGRSVRGAAVTLSSQAARFVLQLAGMAVLARLLAPADFGVYGKTIALTGFITVLQSGGLSLATVQQVKINHGQVSTLFWLNGALGLAIGLVVAALSPAMAWFYRDPRVLWIGVGMAGVVLINSLGVQHRALLQRQMRFTQKAGGEVLALLAGFIAAVISAWMGAGYWAFVVQQYANALVTLATLYGFCRWLPGLPRRGSGVRPMVKLGANQSGSTVLNFASRNVDNILIGRYVSDAALGFYTLAYRLLLLPIQQINAPFTAVMLPVLARLQDQPRRFARFYYSALGAIVFVGMPTVCFLFVDAKPLIKLALGDRWLPTVPLFQALGVAAFIGTFNIAAGWVYLALGYAERQLRWQLVSTGITLAAFYAGLPWGAFGIAVSFSATRVLLIVPGLLNAYRDTPVDLRSTARTLARPALASIGAAVVLWGIHPATAHWSAAWVVIVDALLYAGLYLAAWLVDASGRAHLREFLTMAEDLRPGAAGAGKRQAS</sequence>
<evidence type="ECO:0000256" key="6">
    <source>
        <dbReference type="ARBA" id="ARBA00023136"/>
    </source>
</evidence>
<comment type="subcellular location">
    <subcellularLocation>
        <location evidence="1">Cell membrane</location>
        <topology evidence="1">Multi-pass membrane protein</topology>
    </subcellularLocation>
</comment>
<dbReference type="OrthoDB" id="8538786at2"/>
<evidence type="ECO:0000256" key="7">
    <source>
        <dbReference type="SAM" id="Phobius"/>
    </source>
</evidence>
<accession>A0A1H6ZAE4</accession>
<dbReference type="Proteomes" id="UP000199420">
    <property type="component" value="Unassembled WGS sequence"/>
</dbReference>
<evidence type="ECO:0000256" key="4">
    <source>
        <dbReference type="ARBA" id="ARBA00022692"/>
    </source>
</evidence>
<dbReference type="CDD" id="cd13127">
    <property type="entry name" value="MATE_tuaB_like"/>
    <property type="match status" value="1"/>
</dbReference>
<feature type="transmembrane region" description="Helical" evidence="7">
    <location>
        <begin position="457"/>
        <end position="480"/>
    </location>
</feature>
<dbReference type="PANTHER" id="PTHR30250:SF10">
    <property type="entry name" value="LIPOPOLYSACCHARIDE BIOSYNTHESIS PROTEIN WZXC"/>
    <property type="match status" value="1"/>
</dbReference>
<feature type="transmembrane region" description="Helical" evidence="7">
    <location>
        <begin position="343"/>
        <end position="367"/>
    </location>
</feature>
<keyword evidence="6 7" id="KW-0472">Membrane</keyword>
<dbReference type="PANTHER" id="PTHR30250">
    <property type="entry name" value="PST FAMILY PREDICTED COLANIC ACID TRANSPORTER"/>
    <property type="match status" value="1"/>
</dbReference>
<dbReference type="RefSeq" id="WP_091340061.1">
    <property type="nucleotide sequence ID" value="NZ_FNYC01000008.1"/>
</dbReference>
<dbReference type="STRING" id="529704.SAMN02927913_3489"/>
<keyword evidence="3" id="KW-1003">Cell membrane</keyword>
<organism evidence="8 9">
    <name type="scientific">Frateuria terrea</name>
    <dbReference type="NCBI Taxonomy" id="529704"/>
    <lineage>
        <taxon>Bacteria</taxon>
        <taxon>Pseudomonadati</taxon>
        <taxon>Pseudomonadota</taxon>
        <taxon>Gammaproteobacteria</taxon>
        <taxon>Lysobacterales</taxon>
        <taxon>Rhodanobacteraceae</taxon>
        <taxon>Frateuria</taxon>
    </lineage>
</organism>
<evidence type="ECO:0000256" key="2">
    <source>
        <dbReference type="ARBA" id="ARBA00007430"/>
    </source>
</evidence>
<name>A0A1H6ZAE4_9GAMM</name>
<protein>
    <submittedName>
        <fullName evidence="8">Polysaccharide transporter, PST family</fullName>
    </submittedName>
</protein>
<feature type="transmembrane region" description="Helical" evidence="7">
    <location>
        <begin position="38"/>
        <end position="56"/>
    </location>
</feature>
<evidence type="ECO:0000313" key="9">
    <source>
        <dbReference type="Proteomes" id="UP000199420"/>
    </source>
</evidence>
<feature type="transmembrane region" description="Helical" evidence="7">
    <location>
        <begin position="302"/>
        <end position="323"/>
    </location>
</feature>
<keyword evidence="9" id="KW-1185">Reference proteome</keyword>
<feature type="transmembrane region" description="Helical" evidence="7">
    <location>
        <begin position="130"/>
        <end position="148"/>
    </location>
</feature>
<gene>
    <name evidence="8" type="ORF">SAMN04487997_3453</name>
</gene>
<reference evidence="8 9" key="1">
    <citation type="submission" date="2016-10" db="EMBL/GenBank/DDBJ databases">
        <authorList>
            <person name="de Groot N.N."/>
        </authorList>
    </citation>
    <scope>NUCLEOTIDE SEQUENCE [LARGE SCALE GENOMIC DNA]</scope>
    <source>
        <strain evidence="8 9">DSM 26515</strain>
    </source>
</reference>
<evidence type="ECO:0000256" key="1">
    <source>
        <dbReference type="ARBA" id="ARBA00004651"/>
    </source>
</evidence>
<dbReference type="AlphaFoldDB" id="A0A1H6ZAE4"/>
<dbReference type="GO" id="GO:0005886">
    <property type="term" value="C:plasma membrane"/>
    <property type="evidence" value="ECO:0007669"/>
    <property type="project" value="UniProtKB-SubCell"/>
</dbReference>
<feature type="transmembrane region" description="Helical" evidence="7">
    <location>
        <begin position="168"/>
        <end position="190"/>
    </location>
</feature>
<dbReference type="Pfam" id="PF13440">
    <property type="entry name" value="Polysacc_synt_3"/>
    <property type="match status" value="1"/>
</dbReference>
<feature type="transmembrane region" description="Helical" evidence="7">
    <location>
        <begin position="374"/>
        <end position="392"/>
    </location>
</feature>
<evidence type="ECO:0000256" key="5">
    <source>
        <dbReference type="ARBA" id="ARBA00022989"/>
    </source>
</evidence>
<evidence type="ECO:0000256" key="3">
    <source>
        <dbReference type="ARBA" id="ARBA00022475"/>
    </source>
</evidence>
<keyword evidence="5 7" id="KW-1133">Transmembrane helix</keyword>
<dbReference type="InterPro" id="IPR050833">
    <property type="entry name" value="Poly_Biosynth_Transport"/>
</dbReference>
<proteinExistence type="inferred from homology"/>